<reference evidence="4" key="2">
    <citation type="submission" date="2019-10" db="EMBL/GenBank/DDBJ databases">
        <authorList>
            <consortium name="NCBI Genome Project"/>
        </authorList>
    </citation>
    <scope>NUCLEOTIDE SEQUENCE</scope>
    <source>
        <strain evidence="4">NI907</strain>
    </source>
</reference>
<evidence type="ECO:0000256" key="1">
    <source>
        <dbReference type="SAM" id="Coils"/>
    </source>
</evidence>
<feature type="non-terminal residue" evidence="4">
    <location>
        <position position="1"/>
    </location>
</feature>
<dbReference type="RefSeq" id="XP_030977236.1">
    <property type="nucleotide sequence ID" value="XM_031132058.1"/>
</dbReference>
<dbReference type="AlphaFoldDB" id="A0A6P8AQN6"/>
<organism evidence="3 4">
    <name type="scientific">Pyricularia grisea</name>
    <name type="common">Crabgrass-specific blast fungus</name>
    <name type="synonym">Magnaporthe grisea</name>
    <dbReference type="NCBI Taxonomy" id="148305"/>
    <lineage>
        <taxon>Eukaryota</taxon>
        <taxon>Fungi</taxon>
        <taxon>Dikarya</taxon>
        <taxon>Ascomycota</taxon>
        <taxon>Pezizomycotina</taxon>
        <taxon>Sordariomycetes</taxon>
        <taxon>Sordariomycetidae</taxon>
        <taxon>Magnaporthales</taxon>
        <taxon>Pyriculariaceae</taxon>
        <taxon>Pyricularia</taxon>
    </lineage>
</organism>
<dbReference type="GeneID" id="41966963"/>
<dbReference type="KEGG" id="pgri:PgNI_12103"/>
<feature type="coiled-coil region" evidence="1">
    <location>
        <begin position="47"/>
        <end position="74"/>
    </location>
</feature>
<dbReference type="InterPro" id="IPR020850">
    <property type="entry name" value="GED_dom"/>
</dbReference>
<feature type="domain" description="GED" evidence="2">
    <location>
        <begin position="1"/>
        <end position="74"/>
    </location>
</feature>
<reference evidence="4" key="1">
    <citation type="journal article" date="2019" name="Mol. Biol. Evol.">
        <title>Blast fungal genomes show frequent chromosomal changes, gene gains and losses, and effector gene turnover.</title>
        <authorList>
            <person name="Gomez Luciano L.B."/>
            <person name="Jason Tsai I."/>
            <person name="Chuma I."/>
            <person name="Tosa Y."/>
            <person name="Chen Y.H."/>
            <person name="Li J.Y."/>
            <person name="Li M.Y."/>
            <person name="Jade Lu M.Y."/>
            <person name="Nakayashiki H."/>
            <person name="Li W.H."/>
        </authorList>
    </citation>
    <scope>NUCLEOTIDE SEQUENCE</scope>
    <source>
        <strain evidence="4">NI907</strain>
    </source>
</reference>
<gene>
    <name evidence="4" type="ORF">PgNI_12103</name>
</gene>
<reference evidence="4" key="3">
    <citation type="submission" date="2025-08" db="UniProtKB">
        <authorList>
            <consortium name="RefSeq"/>
        </authorList>
    </citation>
    <scope>IDENTIFICATION</scope>
    <source>
        <strain evidence="4">NI907</strain>
    </source>
</reference>
<dbReference type="Proteomes" id="UP000515153">
    <property type="component" value="Unplaced"/>
</dbReference>
<keyword evidence="1" id="KW-0175">Coiled coil</keyword>
<sequence>VAIKIFVDNIYRQVVERYIITPFPEIFNPIIISRFTDDELFQIGSESEKQNRKREKFKARVKKLKSNLKNLQRY</sequence>
<name>A0A6P8AQN6_PYRGI</name>
<proteinExistence type="predicted"/>
<evidence type="ECO:0000313" key="3">
    <source>
        <dbReference type="Proteomes" id="UP000515153"/>
    </source>
</evidence>
<evidence type="ECO:0000259" key="2">
    <source>
        <dbReference type="PROSITE" id="PS51388"/>
    </source>
</evidence>
<dbReference type="PROSITE" id="PS51388">
    <property type="entry name" value="GED"/>
    <property type="match status" value="1"/>
</dbReference>
<evidence type="ECO:0000313" key="4">
    <source>
        <dbReference type="RefSeq" id="XP_030977236.1"/>
    </source>
</evidence>
<accession>A0A6P8AQN6</accession>
<keyword evidence="3" id="KW-1185">Reference proteome</keyword>
<protein>
    <recommendedName>
        <fullName evidence="2">GED domain-containing protein</fullName>
    </recommendedName>
</protein>